<proteinExistence type="predicted"/>
<comment type="caution">
    <text evidence="1">The sequence shown here is derived from an EMBL/GenBank/DDBJ whole genome shotgun (WGS) entry which is preliminary data.</text>
</comment>
<protein>
    <submittedName>
        <fullName evidence="1">Uncharacterized protein</fullName>
    </submittedName>
</protein>
<dbReference type="AlphaFoldDB" id="A0A2M9D1A3"/>
<accession>A0A2M9D1A3</accession>
<name>A0A2M9D1A3_9CELL</name>
<reference evidence="1 2" key="1">
    <citation type="submission" date="2017-11" db="EMBL/GenBank/DDBJ databases">
        <title>Genomic Encyclopedia of Archaeal and Bacterial Type Strains, Phase II (KMG-II): From Individual Species to Whole Genera.</title>
        <authorList>
            <person name="Goeker M."/>
        </authorList>
    </citation>
    <scope>NUCLEOTIDE SEQUENCE [LARGE SCALE GENOMIC DNA]</scope>
    <source>
        <strain evidence="1 2">DSM 25478</strain>
    </source>
</reference>
<dbReference type="Proteomes" id="UP000231693">
    <property type="component" value="Unassembled WGS sequence"/>
</dbReference>
<sequence>MQKALLPAMVKNYLDGTFDQVAGFVVRAADAREARTPADLFDLFGLGFPGSPFTRDAEHVDMLLYPLTAQLRHEDATGGVDQESRAITGGPFVDRPPFNGTGFTAWSGGIVPLYWLVSSRVPRGSEIHRFTRAGTSRLVARYVDVATGWVSWTDVVEPPGPYISPCTGAITDYRGKMYSADVLENGRVVLAAEEYAGPGFTSTPAGRWRAEVDRAEVGEIFELSMVGVVQGLPVRVIGQWTVQDGTLMYWCTYTGHDADFAEGLGWRKLDAGVYDVFVPATDVDRLQHIQLIPDEWALPSS</sequence>
<organism evidence="1 2">
    <name type="scientific">Sediminihabitans luteus</name>
    <dbReference type="NCBI Taxonomy" id="1138585"/>
    <lineage>
        <taxon>Bacteria</taxon>
        <taxon>Bacillati</taxon>
        <taxon>Actinomycetota</taxon>
        <taxon>Actinomycetes</taxon>
        <taxon>Micrococcales</taxon>
        <taxon>Cellulomonadaceae</taxon>
        <taxon>Sediminihabitans</taxon>
    </lineage>
</organism>
<gene>
    <name evidence="1" type="ORF">CLV28_0984</name>
</gene>
<keyword evidence="2" id="KW-1185">Reference proteome</keyword>
<evidence type="ECO:0000313" key="1">
    <source>
        <dbReference type="EMBL" id="PJJ77758.1"/>
    </source>
</evidence>
<dbReference type="EMBL" id="PGFE01000001">
    <property type="protein sequence ID" value="PJJ77758.1"/>
    <property type="molecule type" value="Genomic_DNA"/>
</dbReference>
<evidence type="ECO:0000313" key="2">
    <source>
        <dbReference type="Proteomes" id="UP000231693"/>
    </source>
</evidence>